<dbReference type="EMBL" id="ACKP02000056">
    <property type="protein sequence ID" value="EEX75955.1"/>
    <property type="molecule type" value="Genomic_DNA"/>
</dbReference>
<name>C9LYX3_SELS3</name>
<protein>
    <submittedName>
        <fullName evidence="1">Uncharacterized protein</fullName>
    </submittedName>
</protein>
<sequence length="50" mass="5862">MRIGMAEKEQARSRPTRARGLKFSARNCYSRRDDVAPHAGAWIEILRERF</sequence>
<evidence type="ECO:0000313" key="1">
    <source>
        <dbReference type="EMBL" id="EEX75955.1"/>
    </source>
</evidence>
<comment type="caution">
    <text evidence="1">The sequence shown here is derived from an EMBL/GenBank/DDBJ whole genome shotgun (WGS) entry which is preliminary data.</text>
</comment>
<organism evidence="1 2">
    <name type="scientific">Selenomonas sputigena (strain ATCC 35185 / DSM 20758 / CCUG 44933 / VPI D19B-28)</name>
    <dbReference type="NCBI Taxonomy" id="546271"/>
    <lineage>
        <taxon>Bacteria</taxon>
        <taxon>Bacillati</taxon>
        <taxon>Bacillota</taxon>
        <taxon>Negativicutes</taxon>
        <taxon>Selenomonadales</taxon>
        <taxon>Selenomonadaceae</taxon>
        <taxon>Selenomonas</taxon>
    </lineage>
</organism>
<proteinExistence type="predicted"/>
<accession>C9LYX3</accession>
<gene>
    <name evidence="1" type="ORF">SELSPUOL_02683</name>
</gene>
<reference evidence="1 2" key="1">
    <citation type="submission" date="2009-09" db="EMBL/GenBank/DDBJ databases">
        <authorList>
            <person name="Weinstock G."/>
            <person name="Sodergren E."/>
            <person name="Clifton S."/>
            <person name="Fulton L."/>
            <person name="Fulton B."/>
            <person name="Courtney L."/>
            <person name="Fronick C."/>
            <person name="Harrison M."/>
            <person name="Strong C."/>
            <person name="Farmer C."/>
            <person name="Delahaunty K."/>
            <person name="Markovic C."/>
            <person name="Hall O."/>
            <person name="Minx P."/>
            <person name="Tomlinson C."/>
            <person name="Mitreva M."/>
            <person name="Nelson J."/>
            <person name="Hou S."/>
            <person name="Wollam A."/>
            <person name="Pepin K.H."/>
            <person name="Johnson M."/>
            <person name="Bhonagiri V."/>
            <person name="Nash W.E."/>
            <person name="Warren W."/>
            <person name="Chinwalla A."/>
            <person name="Mardis E.R."/>
            <person name="Wilson R.K."/>
        </authorList>
    </citation>
    <scope>NUCLEOTIDE SEQUENCE [LARGE SCALE GENOMIC DNA]</scope>
    <source>
        <strain evidence="2">ATCC 35185 / DSM 20758 / VPI D19B-28</strain>
    </source>
</reference>
<dbReference type="AlphaFoldDB" id="C9LYX3"/>
<dbReference type="Proteomes" id="UP000003505">
    <property type="component" value="Unassembled WGS sequence"/>
</dbReference>
<evidence type="ECO:0000313" key="2">
    <source>
        <dbReference type="Proteomes" id="UP000003505"/>
    </source>
</evidence>